<dbReference type="EMBL" id="LGSR01000017">
    <property type="protein sequence ID" value="KOS20460.1"/>
    <property type="molecule type" value="Genomic_DNA"/>
</dbReference>
<dbReference type="AlphaFoldDB" id="A0A0M8N5N2"/>
<protein>
    <submittedName>
        <fullName evidence="2">UPF0592 membrane protein</fullName>
    </submittedName>
</protein>
<dbReference type="InterPro" id="IPR013887">
    <property type="entry name" value="UPF0592"/>
</dbReference>
<feature type="compositionally biased region" description="Low complexity" evidence="1">
    <location>
        <begin position="287"/>
        <end position="296"/>
    </location>
</feature>
<comment type="caution">
    <text evidence="2">The sequence shown here is derived from an EMBL/GenBank/DDBJ whole genome shotgun (WGS) entry which is preliminary data.</text>
</comment>
<gene>
    <name evidence="2" type="ORF">ESCO_005529</name>
</gene>
<feature type="compositionally biased region" description="Polar residues" evidence="1">
    <location>
        <begin position="840"/>
        <end position="850"/>
    </location>
</feature>
<dbReference type="Pfam" id="PF08578">
    <property type="entry name" value="DUF1765"/>
    <property type="match status" value="1"/>
</dbReference>
<keyword evidence="3" id="KW-1185">Reference proteome</keyword>
<proteinExistence type="predicted"/>
<dbReference type="Proteomes" id="UP000053831">
    <property type="component" value="Unassembled WGS sequence"/>
</dbReference>
<feature type="compositionally biased region" description="Low complexity" evidence="1">
    <location>
        <begin position="124"/>
        <end position="136"/>
    </location>
</feature>
<feature type="compositionally biased region" description="Polar residues" evidence="1">
    <location>
        <begin position="20"/>
        <end position="30"/>
    </location>
</feature>
<evidence type="ECO:0000256" key="1">
    <source>
        <dbReference type="SAM" id="MobiDB-lite"/>
    </source>
</evidence>
<dbReference type="PANTHER" id="PTHR37988">
    <property type="entry name" value="UPF0592 MEMBRANE PROTEIN C7D4.03C"/>
    <property type="match status" value="1"/>
</dbReference>
<feature type="region of interest" description="Disordered" evidence="1">
    <location>
        <begin position="124"/>
        <end position="143"/>
    </location>
</feature>
<organism evidence="2 3">
    <name type="scientific">Escovopsis weberi</name>
    <dbReference type="NCBI Taxonomy" id="150374"/>
    <lineage>
        <taxon>Eukaryota</taxon>
        <taxon>Fungi</taxon>
        <taxon>Dikarya</taxon>
        <taxon>Ascomycota</taxon>
        <taxon>Pezizomycotina</taxon>
        <taxon>Sordariomycetes</taxon>
        <taxon>Hypocreomycetidae</taxon>
        <taxon>Hypocreales</taxon>
        <taxon>Hypocreaceae</taxon>
        <taxon>Escovopsis</taxon>
    </lineage>
</organism>
<sequence>MSQLHLLLDDDDDHHHHHTSTGTDTESLPSFSDFEIPSFNTDFELGTLFLDGQRSQQLELLIDQNKQDATLDTSKSSSKSFTRYFSKIKGKTTGSPARSQEALAFNLSRASSAVSLGQAASSSIDTHASHSTSSDTNLSTPSTLDDYPTDLLPRMLDPLWSTFKTLEMEVKAFAAKPTQAKIAQVQTLILPFLKSAAGQSTIGILRPEDVDRRATVLNKWWGAILDALEGQHKQPVPSVDRPILLEAVTLIMKRPEWRQTTSFFLPLAERSPKERVQSRSRTWTNASDTSESSSQSAMLAESAEHNVRTMFVANLIRQMAFVVDKMSLRHAPMSMVNFAGKTCAYAFFFAPGVSDILVRLWALTPELIRRAGEALKLPRKDSGESDDIVALFPPKLGALGWSSPRKMWETLRHIPKLPMLVARIPWTGPWVSRWKGRDTDLFFIFCKYFHSLADEFMPPGLPLTEKARAPAFVLLHAQLLSTIDTTIHRQMAGELPFSSSMADLAQGADASLAMPLPPGHLIKGMSENRLVVLLRDVLSSDCPQFKGARHTFAEAFAAMLKAAAGRTPRYNSNACFTLCDFLEEVLTTYSDLETPENPTSYIDWDFWVDVCKMVMTSYNTMSEVRVLSFIYTIWDAMAKDPQKKLSLCREWLLSEETFNALFNNWCPMVRAYYQRLLCWRMCRDKGVPSEVDTEIFMLATKRLKTSWSHYLYLKYSAEETGRAVPSAAPMSPTLGKKFIIIRQEVNTPQPGLLMGFDAPAKTFHQDPIPGDGMGDNGAAKKDDKKRWSLLGRMLSFTGAGSQSFSGDSYAGAASTIDDLRVARREVAESRLKPGSAASAKAQNSFDSGRSSPVFDEQKYVFKFVLGWQQPPMPPRERVLAHPRLPMPAQARISVRSPSASPLLPPVRRVPGMSPGGLVQEARNAGFLDVPPSEPRRNTSSLSLHRLSEDSAAGSADVSGTVTPKSDRLLSLSSVGSSGILFEAGEIVEAVTQPVQPGGIYVKTSVYSGRALAEWSLVVAECNNFVERRRDEGAAGLGDVEVPLLNVDGFRRAVG</sequence>
<accession>A0A0M8N5N2</accession>
<feature type="region of interest" description="Disordered" evidence="1">
    <location>
        <begin position="8"/>
        <end position="30"/>
    </location>
</feature>
<dbReference type="STRING" id="150374.A0A0M8N5N2"/>
<evidence type="ECO:0000313" key="3">
    <source>
        <dbReference type="Proteomes" id="UP000053831"/>
    </source>
</evidence>
<evidence type="ECO:0000313" key="2">
    <source>
        <dbReference type="EMBL" id="KOS20460.1"/>
    </source>
</evidence>
<dbReference type="PANTHER" id="PTHR37988:SF1">
    <property type="entry name" value="UPF0592 MEMBRANE PROTEIN C7D4.03C"/>
    <property type="match status" value="1"/>
</dbReference>
<feature type="region of interest" description="Disordered" evidence="1">
    <location>
        <begin position="827"/>
        <end position="851"/>
    </location>
</feature>
<name>A0A0M8N5N2_ESCWE</name>
<dbReference type="OrthoDB" id="296767at2759"/>
<reference evidence="2 3" key="1">
    <citation type="submission" date="2015-07" db="EMBL/GenBank/DDBJ databases">
        <title>The genome of the fungus Escovopsis weberi, a specialized disease agent of ant agriculture.</title>
        <authorList>
            <person name="de Man T.J."/>
            <person name="Stajich J.E."/>
            <person name="Kubicek C.P."/>
            <person name="Chenthamara K."/>
            <person name="Atanasova L."/>
            <person name="Druzhinina I.S."/>
            <person name="Birnbaum S."/>
            <person name="Barribeau S.M."/>
            <person name="Teiling C."/>
            <person name="Suen G."/>
            <person name="Currie C."/>
            <person name="Gerardo N.M."/>
        </authorList>
    </citation>
    <scope>NUCLEOTIDE SEQUENCE [LARGE SCALE GENOMIC DNA]</scope>
</reference>
<feature type="region of interest" description="Disordered" evidence="1">
    <location>
        <begin position="275"/>
        <end position="299"/>
    </location>
</feature>